<dbReference type="EnsemblPlants" id="AES77302">
    <property type="protein sequence ID" value="AES77302"/>
    <property type="gene ID" value="MTR_7g009010"/>
</dbReference>
<dbReference type="AlphaFoldDB" id="G7KYR7"/>
<name>G7KYR7_MEDTR</name>
<protein>
    <submittedName>
        <fullName evidence="2">Plant organelle RNA recognition domain protein</fullName>
    </submittedName>
</protein>
<dbReference type="eggNOG" id="ENOG502QVVJ">
    <property type="taxonomic scope" value="Eukaryota"/>
</dbReference>
<keyword evidence="4" id="KW-1185">Reference proteome</keyword>
<reference evidence="2 4" key="1">
    <citation type="journal article" date="2011" name="Nature">
        <title>The Medicago genome provides insight into the evolution of rhizobial symbioses.</title>
        <authorList>
            <person name="Young N.D."/>
            <person name="Debelle F."/>
            <person name="Oldroyd G.E."/>
            <person name="Geurts R."/>
            <person name="Cannon S.B."/>
            <person name="Udvardi M.K."/>
            <person name="Benedito V.A."/>
            <person name="Mayer K.F."/>
            <person name="Gouzy J."/>
            <person name="Schoof H."/>
            <person name="Van de Peer Y."/>
            <person name="Proost S."/>
            <person name="Cook D.R."/>
            <person name="Meyers B.C."/>
            <person name="Spannagl M."/>
            <person name="Cheung F."/>
            <person name="De Mita S."/>
            <person name="Krishnakumar V."/>
            <person name="Gundlach H."/>
            <person name="Zhou S."/>
            <person name="Mudge J."/>
            <person name="Bharti A.K."/>
            <person name="Murray J.D."/>
            <person name="Naoumkina M.A."/>
            <person name="Rosen B."/>
            <person name="Silverstein K.A."/>
            <person name="Tang H."/>
            <person name="Rombauts S."/>
            <person name="Zhao P.X."/>
            <person name="Zhou P."/>
            <person name="Barbe V."/>
            <person name="Bardou P."/>
            <person name="Bechner M."/>
            <person name="Bellec A."/>
            <person name="Berger A."/>
            <person name="Berges H."/>
            <person name="Bidwell S."/>
            <person name="Bisseling T."/>
            <person name="Choisne N."/>
            <person name="Couloux A."/>
            <person name="Denny R."/>
            <person name="Deshpande S."/>
            <person name="Dai X."/>
            <person name="Doyle J.J."/>
            <person name="Dudez A.M."/>
            <person name="Farmer A.D."/>
            <person name="Fouteau S."/>
            <person name="Franken C."/>
            <person name="Gibelin C."/>
            <person name="Gish J."/>
            <person name="Goldstein S."/>
            <person name="Gonzalez A.J."/>
            <person name="Green P.J."/>
            <person name="Hallab A."/>
            <person name="Hartog M."/>
            <person name="Hua A."/>
            <person name="Humphray S.J."/>
            <person name="Jeong D.H."/>
            <person name="Jing Y."/>
            <person name="Jocker A."/>
            <person name="Kenton S.M."/>
            <person name="Kim D.J."/>
            <person name="Klee K."/>
            <person name="Lai H."/>
            <person name="Lang C."/>
            <person name="Lin S."/>
            <person name="Macmil S.L."/>
            <person name="Magdelenat G."/>
            <person name="Matthews L."/>
            <person name="McCorrison J."/>
            <person name="Monaghan E.L."/>
            <person name="Mun J.H."/>
            <person name="Najar F.Z."/>
            <person name="Nicholson C."/>
            <person name="Noirot C."/>
            <person name="O'Bleness M."/>
            <person name="Paule C.R."/>
            <person name="Poulain J."/>
            <person name="Prion F."/>
            <person name="Qin B."/>
            <person name="Qu C."/>
            <person name="Retzel E.F."/>
            <person name="Riddle C."/>
            <person name="Sallet E."/>
            <person name="Samain S."/>
            <person name="Samson N."/>
            <person name="Sanders I."/>
            <person name="Saurat O."/>
            <person name="Scarpelli C."/>
            <person name="Schiex T."/>
            <person name="Segurens B."/>
            <person name="Severin A.J."/>
            <person name="Sherrier D.J."/>
            <person name="Shi R."/>
            <person name="Sims S."/>
            <person name="Singer S.R."/>
            <person name="Sinharoy S."/>
            <person name="Sterck L."/>
            <person name="Viollet A."/>
            <person name="Wang B.B."/>
            <person name="Wang K."/>
            <person name="Wang M."/>
            <person name="Wang X."/>
            <person name="Warfsmann J."/>
            <person name="Weissenbach J."/>
            <person name="White D.D."/>
            <person name="White J.D."/>
            <person name="Wiley G.B."/>
            <person name="Wincker P."/>
            <person name="Xing Y."/>
            <person name="Yang L."/>
            <person name="Yao Z."/>
            <person name="Ying F."/>
            <person name="Zhai J."/>
            <person name="Zhou L."/>
            <person name="Zuber A."/>
            <person name="Denarie J."/>
            <person name="Dixon R.A."/>
            <person name="May G.D."/>
            <person name="Schwartz D.C."/>
            <person name="Rogers J."/>
            <person name="Quetier F."/>
            <person name="Town C.D."/>
            <person name="Roe B.A."/>
        </authorList>
    </citation>
    <scope>NUCLEOTIDE SEQUENCE [LARGE SCALE GENOMIC DNA]</scope>
    <source>
        <strain evidence="2">A17</strain>
        <strain evidence="3 4">cv. Jemalong A17</strain>
    </source>
</reference>
<gene>
    <name evidence="2" type="ordered locus">MTR_7g009010</name>
</gene>
<dbReference type="PANTHER" id="PTHR31476:SF5">
    <property type="entry name" value="UBIQUITIN CARBOXYL-TERMINAL HYDROLASE FAMILY PROTEIN"/>
    <property type="match status" value="1"/>
</dbReference>
<dbReference type="PANTHER" id="PTHR31476">
    <property type="entry name" value="PROTEIN WHAT'S THIS FACTOR 1 HOMOLOG, CHLOROPLASTIC"/>
    <property type="match status" value="1"/>
</dbReference>
<dbReference type="EMBL" id="CM001223">
    <property type="protein sequence ID" value="AES77302.1"/>
    <property type="molecule type" value="Genomic_DNA"/>
</dbReference>
<dbReference type="Proteomes" id="UP000002051">
    <property type="component" value="Unassembled WGS sequence"/>
</dbReference>
<evidence type="ECO:0000259" key="1">
    <source>
        <dbReference type="Pfam" id="PF11955"/>
    </source>
</evidence>
<dbReference type="InterPro" id="IPR045040">
    <property type="entry name" value="PORR_fam"/>
</dbReference>
<dbReference type="STRING" id="3880.G7KYR7"/>
<dbReference type="HOGENOM" id="CLU_1818733_0_0_1"/>
<evidence type="ECO:0000313" key="3">
    <source>
        <dbReference type="EnsemblPlants" id="AES77302"/>
    </source>
</evidence>
<dbReference type="InterPro" id="IPR021099">
    <property type="entry name" value="PORR_domain"/>
</dbReference>
<dbReference type="GO" id="GO:0003723">
    <property type="term" value="F:RNA binding"/>
    <property type="evidence" value="ECO:0007669"/>
    <property type="project" value="InterPro"/>
</dbReference>
<proteinExistence type="predicted"/>
<reference evidence="3" key="3">
    <citation type="submission" date="2015-04" db="UniProtKB">
        <authorList>
            <consortium name="EnsemblPlants"/>
        </authorList>
    </citation>
    <scope>IDENTIFICATION</scope>
    <source>
        <strain evidence="3">cv. Jemalong A17</strain>
    </source>
</reference>
<organism evidence="2 4">
    <name type="scientific">Medicago truncatula</name>
    <name type="common">Barrel medic</name>
    <name type="synonym">Medicago tribuloides</name>
    <dbReference type="NCBI Taxonomy" id="3880"/>
    <lineage>
        <taxon>Eukaryota</taxon>
        <taxon>Viridiplantae</taxon>
        <taxon>Streptophyta</taxon>
        <taxon>Embryophyta</taxon>
        <taxon>Tracheophyta</taxon>
        <taxon>Spermatophyta</taxon>
        <taxon>Magnoliopsida</taxon>
        <taxon>eudicotyledons</taxon>
        <taxon>Gunneridae</taxon>
        <taxon>Pentapetalae</taxon>
        <taxon>rosids</taxon>
        <taxon>fabids</taxon>
        <taxon>Fabales</taxon>
        <taxon>Fabaceae</taxon>
        <taxon>Papilionoideae</taxon>
        <taxon>50 kb inversion clade</taxon>
        <taxon>NPAAA clade</taxon>
        <taxon>Hologalegina</taxon>
        <taxon>IRL clade</taxon>
        <taxon>Trifolieae</taxon>
        <taxon>Medicago</taxon>
    </lineage>
</organism>
<reference evidence="2 4" key="2">
    <citation type="journal article" date="2014" name="BMC Genomics">
        <title>An improved genome release (version Mt4.0) for the model legume Medicago truncatula.</title>
        <authorList>
            <person name="Tang H."/>
            <person name="Krishnakumar V."/>
            <person name="Bidwell S."/>
            <person name="Rosen B."/>
            <person name="Chan A."/>
            <person name="Zhou S."/>
            <person name="Gentzbittel L."/>
            <person name="Childs K.L."/>
            <person name="Yandell M."/>
            <person name="Gundlach H."/>
            <person name="Mayer K.F."/>
            <person name="Schwartz D.C."/>
            <person name="Town C.D."/>
        </authorList>
    </citation>
    <scope>GENOME REANNOTATION</scope>
    <source>
        <strain evidence="3 4">cv. Jemalong A17</strain>
    </source>
</reference>
<evidence type="ECO:0000313" key="2">
    <source>
        <dbReference type="EMBL" id="AES77302.1"/>
    </source>
</evidence>
<dbReference type="Pfam" id="PF11955">
    <property type="entry name" value="PORR"/>
    <property type="match status" value="1"/>
</dbReference>
<dbReference type="PaxDb" id="3880-AES77302"/>
<sequence>MKKVKEMGLTPYLYNLEPGGSNRPKKFKTLDLQGKAFNWISKYPSYFQFQKDHVLLTKRMIELVHEEQSLKDSLESVFVQRLAKLFMLSLNNCLNAMKINEIKNSLGFPDDYLIQIVAKYPDLFRIRNESGRRSSTVVELMK</sequence>
<evidence type="ECO:0000313" key="4">
    <source>
        <dbReference type="Proteomes" id="UP000002051"/>
    </source>
</evidence>
<accession>G7KYR7</accession>
<feature type="domain" description="PORR" evidence="1">
    <location>
        <begin position="25"/>
        <end position="140"/>
    </location>
</feature>